<gene>
    <name evidence="2" type="ORF">L486_01429</name>
</gene>
<proteinExistence type="predicted"/>
<dbReference type="OrthoDB" id="10574228at2759"/>
<keyword evidence="3" id="KW-1185">Reference proteome</keyword>
<evidence type="ECO:0000313" key="3">
    <source>
        <dbReference type="Proteomes" id="UP000092583"/>
    </source>
</evidence>
<keyword evidence="1" id="KW-1133">Transmembrane helix</keyword>
<name>A0A1B9J1V2_9TREE</name>
<accession>A0A1B9J1V2</accession>
<reference evidence="3" key="2">
    <citation type="submission" date="2013-12" db="EMBL/GenBank/DDBJ databases">
        <title>Evolution of pathogenesis and genome organization in the Tremellales.</title>
        <authorList>
            <person name="Cuomo C."/>
            <person name="Litvintseva A."/>
            <person name="Heitman J."/>
            <person name="Chen Y."/>
            <person name="Sun S."/>
            <person name="Springer D."/>
            <person name="Dromer F."/>
            <person name="Young S."/>
            <person name="Zeng Q."/>
            <person name="Chapman S."/>
            <person name="Gujja S."/>
            <person name="Saif S."/>
            <person name="Birren B."/>
        </authorList>
    </citation>
    <scope>NUCLEOTIDE SEQUENCE [LARGE SCALE GENOMIC DNA]</scope>
    <source>
        <strain evidence="3">CBS 10435</strain>
    </source>
</reference>
<keyword evidence="1" id="KW-0812">Transmembrane</keyword>
<sequence>MSSIIDSLSSTVSTLYQTLSNATSSREISVDDDTQTSIRRLKTDPTNSHWGTENYKMLDNLSQPTIELTIIEEDGKKRLEMFRAELDRSIDTADQIRAVRCKARKVDYERVKVLVQSVLENHGQAVGPVRHLNIRSTDTTTMFIPRSTHIRTQTHTRCVTSLQNPVKRSSSPFDDGLPLPALIAIPVFGVVIFLMISFFVYRCVRYGRIKHAFNKQNTIPKMNLNQQPSRGFDIDEHTITPFPPQPSNPSNNYLTLGPGNQAHRSPLSSLTLQPMIESHLPMRQHQHNHSRTPSQEALLRHNAENDGGDVPPPAYAQLSFHGQVQQR</sequence>
<dbReference type="AlphaFoldDB" id="A0A1B9J1V2"/>
<evidence type="ECO:0000313" key="2">
    <source>
        <dbReference type="EMBL" id="OCF61768.1"/>
    </source>
</evidence>
<organism evidence="2 3">
    <name type="scientific">Kwoniella mangroviensis CBS 10435</name>
    <dbReference type="NCBI Taxonomy" id="1331196"/>
    <lineage>
        <taxon>Eukaryota</taxon>
        <taxon>Fungi</taxon>
        <taxon>Dikarya</taxon>
        <taxon>Basidiomycota</taxon>
        <taxon>Agaricomycotina</taxon>
        <taxon>Tremellomycetes</taxon>
        <taxon>Tremellales</taxon>
        <taxon>Cryptococcaceae</taxon>
        <taxon>Kwoniella</taxon>
    </lineage>
</organism>
<dbReference type="EMBL" id="KI669459">
    <property type="protein sequence ID" value="OCF61768.1"/>
    <property type="molecule type" value="Genomic_DNA"/>
</dbReference>
<feature type="transmembrane region" description="Helical" evidence="1">
    <location>
        <begin position="177"/>
        <end position="201"/>
    </location>
</feature>
<dbReference type="Proteomes" id="UP000092583">
    <property type="component" value="Unassembled WGS sequence"/>
</dbReference>
<keyword evidence="1" id="KW-0472">Membrane</keyword>
<protein>
    <submittedName>
        <fullName evidence="2">Uncharacterized protein</fullName>
    </submittedName>
</protein>
<reference evidence="2 3" key="1">
    <citation type="submission" date="2013-07" db="EMBL/GenBank/DDBJ databases">
        <title>The Genome Sequence of Kwoniella mangroviensis CBS10435.</title>
        <authorList>
            <consortium name="The Broad Institute Genome Sequencing Platform"/>
            <person name="Cuomo C."/>
            <person name="Litvintseva A."/>
            <person name="Chen Y."/>
            <person name="Heitman J."/>
            <person name="Sun S."/>
            <person name="Springer D."/>
            <person name="Dromer F."/>
            <person name="Young S.K."/>
            <person name="Zeng Q."/>
            <person name="Gargeya S."/>
            <person name="Fitzgerald M."/>
            <person name="Abouelleil A."/>
            <person name="Alvarado L."/>
            <person name="Berlin A.M."/>
            <person name="Chapman S.B."/>
            <person name="Dewar J."/>
            <person name="Goldberg J."/>
            <person name="Griggs A."/>
            <person name="Gujja S."/>
            <person name="Hansen M."/>
            <person name="Howarth C."/>
            <person name="Imamovic A."/>
            <person name="Larimer J."/>
            <person name="McCowan C."/>
            <person name="Murphy C."/>
            <person name="Pearson M."/>
            <person name="Priest M."/>
            <person name="Roberts A."/>
            <person name="Saif S."/>
            <person name="Shea T."/>
            <person name="Sykes S."/>
            <person name="Wortman J."/>
            <person name="Nusbaum C."/>
            <person name="Birren B."/>
        </authorList>
    </citation>
    <scope>NUCLEOTIDE SEQUENCE [LARGE SCALE GENOMIC DNA]</scope>
    <source>
        <strain evidence="2 3">CBS 10435</strain>
    </source>
</reference>
<evidence type="ECO:0000256" key="1">
    <source>
        <dbReference type="SAM" id="Phobius"/>
    </source>
</evidence>